<gene>
    <name evidence="4" type="ORF">RCF98_15725</name>
</gene>
<dbReference type="Pfam" id="PF01041">
    <property type="entry name" value="DegT_DnrJ_EryC1"/>
    <property type="match status" value="1"/>
</dbReference>
<dbReference type="EMBL" id="CP133218">
    <property type="protein sequence ID" value="WML90407.1"/>
    <property type="molecule type" value="Genomic_DNA"/>
</dbReference>
<dbReference type="SUPFAM" id="SSF53383">
    <property type="entry name" value="PLP-dependent transferases"/>
    <property type="match status" value="1"/>
</dbReference>
<proteinExistence type="inferred from homology"/>
<keyword evidence="5" id="KW-1185">Reference proteome</keyword>
<dbReference type="Gene3D" id="3.40.640.10">
    <property type="entry name" value="Type I PLP-dependent aspartate aminotransferase-like (Major domain)"/>
    <property type="match status" value="1"/>
</dbReference>
<dbReference type="EC" id="2.6.1.-" evidence="4"/>
<comment type="similarity">
    <text evidence="2 3">Belongs to the DegT/DnrJ/EryC1 family.</text>
</comment>
<protein>
    <submittedName>
        <fullName evidence="4">DegT/DnrJ/EryC1/StrS family aminotransferase</fullName>
        <ecNumber evidence="4">2.6.1.-</ecNumber>
    </submittedName>
</protein>
<keyword evidence="4" id="KW-0032">Aminotransferase</keyword>
<organism evidence="4 5">
    <name type="scientific">Thiothrix lacustris</name>
    <dbReference type="NCBI Taxonomy" id="525917"/>
    <lineage>
        <taxon>Bacteria</taxon>
        <taxon>Pseudomonadati</taxon>
        <taxon>Pseudomonadota</taxon>
        <taxon>Gammaproteobacteria</taxon>
        <taxon>Thiotrichales</taxon>
        <taxon>Thiotrichaceae</taxon>
        <taxon>Thiothrix</taxon>
    </lineage>
</organism>
<evidence type="ECO:0000256" key="2">
    <source>
        <dbReference type="ARBA" id="ARBA00037999"/>
    </source>
</evidence>
<evidence type="ECO:0000313" key="5">
    <source>
        <dbReference type="Proteomes" id="UP001236657"/>
    </source>
</evidence>
<name>A0ABY9MPC6_9GAMM</name>
<reference evidence="4 5" key="1">
    <citation type="submission" date="2023-08" db="EMBL/GenBank/DDBJ databases">
        <title>New molecular markers tilS and rpoB for phylogenetic and monitoring studies of the genus Thiothrix biodiversity.</title>
        <authorList>
            <person name="Ravin N.V."/>
            <person name="Smolyakov D."/>
            <person name="Markov N.D."/>
            <person name="Beletsky A.V."/>
            <person name="Mardanov A.V."/>
            <person name="Rudenko T.S."/>
            <person name="Grabovich M.Y."/>
        </authorList>
    </citation>
    <scope>NUCLEOTIDE SEQUENCE [LARGE SCALE GENOMIC DNA]</scope>
    <source>
        <strain evidence="4 5">MK1</strain>
    </source>
</reference>
<dbReference type="CDD" id="cd00616">
    <property type="entry name" value="AHBA_syn"/>
    <property type="match status" value="1"/>
</dbReference>
<dbReference type="PANTHER" id="PTHR30244:SF36">
    <property type="entry name" value="3-OXO-GLUCOSE-6-PHOSPHATE:GLUTAMATE AMINOTRANSFERASE"/>
    <property type="match status" value="1"/>
</dbReference>
<evidence type="ECO:0000313" key="4">
    <source>
        <dbReference type="EMBL" id="WML90407.1"/>
    </source>
</evidence>
<dbReference type="Proteomes" id="UP001236657">
    <property type="component" value="Chromosome"/>
</dbReference>
<dbReference type="InterPro" id="IPR000653">
    <property type="entry name" value="DegT/StrS_aminotransferase"/>
</dbReference>
<keyword evidence="4" id="KW-0808">Transferase</keyword>
<dbReference type="InterPro" id="IPR015421">
    <property type="entry name" value="PyrdxlP-dep_Trfase_major"/>
</dbReference>
<dbReference type="PIRSF" id="PIRSF000390">
    <property type="entry name" value="PLP_StrS"/>
    <property type="match status" value="1"/>
</dbReference>
<dbReference type="PANTHER" id="PTHR30244">
    <property type="entry name" value="TRANSAMINASE"/>
    <property type="match status" value="1"/>
</dbReference>
<dbReference type="Gene3D" id="3.90.1150.10">
    <property type="entry name" value="Aspartate Aminotransferase, domain 1"/>
    <property type="match status" value="1"/>
</dbReference>
<keyword evidence="1 3" id="KW-0663">Pyridoxal phosphate</keyword>
<evidence type="ECO:0000256" key="3">
    <source>
        <dbReference type="RuleBase" id="RU004508"/>
    </source>
</evidence>
<accession>A0ABY9MPC6</accession>
<dbReference type="InterPro" id="IPR015422">
    <property type="entry name" value="PyrdxlP-dep_Trfase_small"/>
</dbReference>
<dbReference type="RefSeq" id="WP_308894855.1">
    <property type="nucleotide sequence ID" value="NZ_CP133218.1"/>
</dbReference>
<sequence length="372" mass="41639">MNIPFLDLKAINAQYRNELIEATTRVIDSGWYIRGQEVEQFEQEFTDYCGSQHCIGVANGLDALILVLRAWKELGKLKEGDEVIVPANTYIASILAITENRLTPVLVEPDIHSYNIDPNLIEQAITPKTKAILPVHLYGQLASMPAIMDIAKRHQLLVLEDAAQAHGASLDGRKAGNWGDAAGFSFYPGKNLGALGDAGAITTSDEELAQTIRAISNYGSHKKYENLYQGVNSRLDEVQAALLRVKLKYLDAETQRRRQIAAVYHAGVSNKTIELPIQNASLDIENHASHVWHLFVIRTQHREKLQAYLNEQGVQTLIHYPVAPHHQQAYKNWDKQHHPVTELIHNEILSLPLSPMLCINDVKQIASLLNSF</sequence>
<dbReference type="GO" id="GO:0008483">
    <property type="term" value="F:transaminase activity"/>
    <property type="evidence" value="ECO:0007669"/>
    <property type="project" value="UniProtKB-KW"/>
</dbReference>
<evidence type="ECO:0000256" key="1">
    <source>
        <dbReference type="ARBA" id="ARBA00022898"/>
    </source>
</evidence>
<dbReference type="InterPro" id="IPR015424">
    <property type="entry name" value="PyrdxlP-dep_Trfase"/>
</dbReference>